<feature type="compositionally biased region" description="Acidic residues" evidence="2">
    <location>
        <begin position="703"/>
        <end position="723"/>
    </location>
</feature>
<dbReference type="GO" id="GO:0005634">
    <property type="term" value="C:nucleus"/>
    <property type="evidence" value="ECO:0007669"/>
    <property type="project" value="TreeGrafter"/>
</dbReference>
<feature type="compositionally biased region" description="Basic and acidic residues" evidence="2">
    <location>
        <begin position="884"/>
        <end position="903"/>
    </location>
</feature>
<dbReference type="AlphaFoldDB" id="A0AAU9XHJ0"/>
<feature type="compositionally biased region" description="Basic and acidic residues" evidence="2">
    <location>
        <begin position="733"/>
        <end position="751"/>
    </location>
</feature>
<name>A0AAU9XHJ0_9CNID</name>
<accession>A0AAU9XHJ0</accession>
<sequence length="938" mass="104918">MADSDDDDTLASFGTPFEPLEEDAPRKKAVPVHDQIVTDTEGRRRFHGAFTGGFSAGYFNTVGTKEGWQPSTFISSRSKKGEQRQQRPEDFMDDDDMGEFGIAPKRIATKEQFLSWESGLENRRKRMVTSDDSERVIPGVPPLQDLVVPVKMSVGVELLKRMGWKEGQGVGPRERRTGKKVYGCSLPSAMSSSQTVDNGKDEVEDIFAVGLLFAPKDVDAFMFTPKDDKHGLGYKGLDPSTALFHQENWLGMDSVTRKVGRKGISGEAFGVGAFEEADDNIYAIDHMSNYDTELGGDTSSGLHGWTGPQKENSKGGALSIFTTKPKAMDAFKTFPPPVVPRNFDCTHKFDDSKTVQKSSDEGSNRKKVLTAMDRAEMLGEEPLPVPQKSVFEYLSEEDKKRVLSASKSEISKPSSKIPSEGASSTVNDSSQKSASSSRWSWSGHSSFKPFVKDPAKQARYEEFLKSKKGEEVSPQVHGSGLTEWETEREREEFARSASLYRPLSSTMAARFTTAKQQDDHRVVYEDVPAQESSDSSEQAQAASMKMFGKLTRDNFEWHPENVLCKRFNIPNPYPGSHIVGVPKVRKPKFTLGDFIVPREPRAVTYEHSSTSANDDDKTDKFGSSTETINAIDRQSNPSDTNSVSSGLPSKTAVVPASVTALANSDIVRPRESNVKADEEQKGENSVPKRPDMDLFKAIFADSSSDESEASSDEEEVGKDEGTEDVSIATSEIKSPEEASRSHVDERTEENSLRNNVLPNDKTVDKELNIKPIENEEQRPVETQIVVAKNTEIERADSSPENFGPALPPSFRKITPSNSFSGEKRYADRKKTKDDSDRRKRQDKYEETKKRYSESSDSEEEYRAKHKPRHKSKKKHKHKHKSKRRYEEKERLEPKTKGKDELSKPLEQGRASDDKQILNKLKNLQNLKTGKRMRASDFM</sequence>
<comment type="similarity">
    <text evidence="1">Belongs to the GPATCH1 family.</text>
</comment>
<reference evidence="4 5" key="1">
    <citation type="submission" date="2022-05" db="EMBL/GenBank/DDBJ databases">
        <authorList>
            <consortium name="Genoscope - CEA"/>
            <person name="William W."/>
        </authorList>
    </citation>
    <scope>NUCLEOTIDE SEQUENCE [LARGE SCALE GENOMIC DNA]</scope>
</reference>
<feature type="compositionally biased region" description="Basic and acidic residues" evidence="2">
    <location>
        <begin position="344"/>
        <end position="364"/>
    </location>
</feature>
<feature type="compositionally biased region" description="Basic and acidic residues" evidence="2">
    <location>
        <begin position="669"/>
        <end position="694"/>
    </location>
</feature>
<feature type="region of interest" description="Disordered" evidence="2">
    <location>
        <begin position="343"/>
        <end position="367"/>
    </location>
</feature>
<evidence type="ECO:0000313" key="4">
    <source>
        <dbReference type="EMBL" id="CAH3146067.1"/>
    </source>
</evidence>
<organism evidence="4 5">
    <name type="scientific">Pocillopora meandrina</name>
    <dbReference type="NCBI Taxonomy" id="46732"/>
    <lineage>
        <taxon>Eukaryota</taxon>
        <taxon>Metazoa</taxon>
        <taxon>Cnidaria</taxon>
        <taxon>Anthozoa</taxon>
        <taxon>Hexacorallia</taxon>
        <taxon>Scleractinia</taxon>
        <taxon>Astrocoeniina</taxon>
        <taxon>Pocilloporidae</taxon>
        <taxon>Pocillopora</taxon>
    </lineage>
</organism>
<dbReference type="InterPro" id="IPR011666">
    <property type="entry name" value="DUF1604"/>
</dbReference>
<dbReference type="PANTHER" id="PTHR13384:SF19">
    <property type="entry name" value="G PATCH DOMAIN-CONTAINING PROTEIN 1"/>
    <property type="match status" value="1"/>
</dbReference>
<feature type="region of interest" description="Disordered" evidence="2">
    <location>
        <begin position="404"/>
        <end position="450"/>
    </location>
</feature>
<keyword evidence="5" id="KW-1185">Reference proteome</keyword>
<feature type="compositionally biased region" description="Polar residues" evidence="2">
    <location>
        <begin position="621"/>
        <end position="648"/>
    </location>
</feature>
<dbReference type="GO" id="GO:0006397">
    <property type="term" value="P:mRNA processing"/>
    <property type="evidence" value="ECO:0007669"/>
    <property type="project" value="InterPro"/>
</dbReference>
<evidence type="ECO:0000259" key="3">
    <source>
        <dbReference type="PROSITE" id="PS50174"/>
    </source>
</evidence>
<feature type="region of interest" description="Disordered" evidence="2">
    <location>
        <begin position="465"/>
        <end position="488"/>
    </location>
</feature>
<feature type="domain" description="G-patch" evidence="3">
    <location>
        <begin position="151"/>
        <end position="178"/>
    </location>
</feature>
<feature type="compositionally biased region" description="Low complexity" evidence="2">
    <location>
        <begin position="406"/>
        <end position="420"/>
    </location>
</feature>
<dbReference type="GO" id="GO:0003723">
    <property type="term" value="F:RNA binding"/>
    <property type="evidence" value="ECO:0007669"/>
    <property type="project" value="TreeGrafter"/>
</dbReference>
<dbReference type="Pfam" id="PF01585">
    <property type="entry name" value="G-patch"/>
    <property type="match status" value="1"/>
</dbReference>
<feature type="compositionally biased region" description="Low complexity" evidence="2">
    <location>
        <begin position="917"/>
        <end position="927"/>
    </location>
</feature>
<feature type="region of interest" description="Disordered" evidence="2">
    <location>
        <begin position="602"/>
        <end position="649"/>
    </location>
</feature>
<feature type="region of interest" description="Disordered" evidence="2">
    <location>
        <begin position="1"/>
        <end position="32"/>
    </location>
</feature>
<dbReference type="PANTHER" id="PTHR13384">
    <property type="entry name" value="G PATCH DOMAIN-CONTAINING PROTEIN 1"/>
    <property type="match status" value="1"/>
</dbReference>
<feature type="compositionally biased region" description="Basic and acidic residues" evidence="2">
    <location>
        <begin position="761"/>
        <end position="779"/>
    </location>
</feature>
<dbReference type="EMBL" id="CALNXJ010000041">
    <property type="protein sequence ID" value="CAH3146067.1"/>
    <property type="molecule type" value="Genomic_DNA"/>
</dbReference>
<dbReference type="Pfam" id="PF07713">
    <property type="entry name" value="DUF1604"/>
    <property type="match status" value="1"/>
</dbReference>
<comment type="caution">
    <text evidence="4">The sequence shown here is derived from an EMBL/GenBank/DDBJ whole genome shotgun (WGS) entry which is preliminary data.</text>
</comment>
<protein>
    <recommendedName>
        <fullName evidence="3">G-patch domain-containing protein</fullName>
    </recommendedName>
</protein>
<feature type="compositionally biased region" description="Basic residues" evidence="2">
    <location>
        <begin position="863"/>
        <end position="883"/>
    </location>
</feature>
<feature type="region of interest" description="Disordered" evidence="2">
    <location>
        <begin position="64"/>
        <end position="97"/>
    </location>
</feature>
<evidence type="ECO:0000313" key="5">
    <source>
        <dbReference type="Proteomes" id="UP001159428"/>
    </source>
</evidence>
<evidence type="ECO:0000256" key="1">
    <source>
        <dbReference type="ARBA" id="ARBA00008600"/>
    </source>
</evidence>
<feature type="compositionally biased region" description="Basic and acidic residues" evidence="2">
    <location>
        <begin position="79"/>
        <end position="90"/>
    </location>
</feature>
<gene>
    <name evidence="4" type="ORF">PMEA_00022796</name>
</gene>
<evidence type="ECO:0000256" key="2">
    <source>
        <dbReference type="SAM" id="MobiDB-lite"/>
    </source>
</evidence>
<dbReference type="InterPro" id="IPR000467">
    <property type="entry name" value="G_patch_dom"/>
</dbReference>
<proteinExistence type="inferred from homology"/>
<dbReference type="Proteomes" id="UP001159428">
    <property type="component" value="Unassembled WGS sequence"/>
</dbReference>
<feature type="compositionally biased region" description="Low complexity" evidence="2">
    <location>
        <begin position="429"/>
        <end position="446"/>
    </location>
</feature>
<feature type="region of interest" description="Disordered" evidence="2">
    <location>
        <begin position="669"/>
        <end position="938"/>
    </location>
</feature>
<dbReference type="Pfam" id="PF26093">
    <property type="entry name" value="HTH_TGH"/>
    <property type="match status" value="1"/>
</dbReference>
<feature type="compositionally biased region" description="Basic and acidic residues" evidence="2">
    <location>
        <begin position="821"/>
        <end position="853"/>
    </location>
</feature>
<dbReference type="PROSITE" id="PS50174">
    <property type="entry name" value="G_PATCH"/>
    <property type="match status" value="1"/>
</dbReference>